<evidence type="ECO:0000313" key="1">
    <source>
        <dbReference type="EMBL" id="OUP68432.1"/>
    </source>
</evidence>
<accession>A0A1Y4MNP0</accession>
<organism evidence="1 2">
    <name type="scientific">Anaerotruncus colihominis</name>
    <dbReference type="NCBI Taxonomy" id="169435"/>
    <lineage>
        <taxon>Bacteria</taxon>
        <taxon>Bacillati</taxon>
        <taxon>Bacillota</taxon>
        <taxon>Clostridia</taxon>
        <taxon>Eubacteriales</taxon>
        <taxon>Oscillospiraceae</taxon>
        <taxon>Anaerotruncus</taxon>
    </lineage>
</organism>
<gene>
    <name evidence="1" type="ORF">B5F11_13615</name>
</gene>
<name>A0A1Y4MNP0_9FIRM</name>
<evidence type="ECO:0000313" key="2">
    <source>
        <dbReference type="Proteomes" id="UP000196386"/>
    </source>
</evidence>
<proteinExistence type="predicted"/>
<dbReference type="EMBL" id="NFKP01000018">
    <property type="protein sequence ID" value="OUP68432.1"/>
    <property type="molecule type" value="Genomic_DNA"/>
</dbReference>
<dbReference type="Proteomes" id="UP000196386">
    <property type="component" value="Unassembled WGS sequence"/>
</dbReference>
<dbReference type="AlphaFoldDB" id="A0A1Y4MNP0"/>
<comment type="caution">
    <text evidence="1">The sequence shown here is derived from an EMBL/GenBank/DDBJ whole genome shotgun (WGS) entry which is preliminary data.</text>
</comment>
<protein>
    <submittedName>
        <fullName evidence="1">Uncharacterized protein</fullName>
    </submittedName>
</protein>
<reference evidence="2" key="1">
    <citation type="submission" date="2017-04" db="EMBL/GenBank/DDBJ databases">
        <title>Function of individual gut microbiota members based on whole genome sequencing of pure cultures obtained from chicken caecum.</title>
        <authorList>
            <person name="Medvecky M."/>
            <person name="Cejkova D."/>
            <person name="Polansky O."/>
            <person name="Karasova D."/>
            <person name="Kubasova T."/>
            <person name="Cizek A."/>
            <person name="Rychlik I."/>
        </authorList>
    </citation>
    <scope>NUCLEOTIDE SEQUENCE [LARGE SCALE GENOMIC DNA]</scope>
    <source>
        <strain evidence="2">An175</strain>
    </source>
</reference>
<sequence>MPNRHGADLFCLPECFRTCTHSRRRTAHLSAADISPPAAQPVKVPEPAPLFAAQPVKVPEPAPLFAAQPTKVFCRGLFSKRPESFLAYLFFKKGKVQKSGGWSGRQTSVTHLSGF</sequence>